<accession>A0A158DME8</accession>
<dbReference type="EMBL" id="FCOB02000033">
    <property type="protein sequence ID" value="SAK95610.1"/>
    <property type="molecule type" value="Genomic_DNA"/>
</dbReference>
<keyword evidence="3" id="KW-1185">Reference proteome</keyword>
<dbReference type="Proteomes" id="UP000054978">
    <property type="component" value="Unassembled WGS sequence"/>
</dbReference>
<keyword evidence="1" id="KW-0812">Transmembrane</keyword>
<protein>
    <submittedName>
        <fullName evidence="2">Uncharacterized protein</fullName>
    </submittedName>
</protein>
<organism evidence="2 3">
    <name type="scientific">Caballeronia ptereochthonis</name>
    <dbReference type="NCBI Taxonomy" id="1777144"/>
    <lineage>
        <taxon>Bacteria</taxon>
        <taxon>Pseudomonadati</taxon>
        <taxon>Pseudomonadota</taxon>
        <taxon>Betaproteobacteria</taxon>
        <taxon>Burkholderiales</taxon>
        <taxon>Burkholderiaceae</taxon>
        <taxon>Caballeronia</taxon>
    </lineage>
</organism>
<keyword evidence="1" id="KW-0472">Membrane</keyword>
<keyword evidence="1" id="KW-1133">Transmembrane helix</keyword>
<dbReference type="STRING" id="1777144.AWB83_05623"/>
<sequence>MSKREQANEEFLEKLRSRTSRAIQRYFFSHGVCVSRPDVRKAMRLPEHEQLFVALAPSFAQINEAIGLLTDIGSLSLPSKEKTMRAVYEIEARLQEREGAVEGMETALARIGVALRSAPRKPKLWPYAFWGTILVFMAYVAWPWALAGAIVYIAALGKHLNYRKRKAEADRSFNEANEMFEAVAELELTPRLKLLEQ</sequence>
<feature type="transmembrane region" description="Helical" evidence="1">
    <location>
        <begin position="127"/>
        <end position="156"/>
    </location>
</feature>
<dbReference type="AlphaFoldDB" id="A0A158DME8"/>
<dbReference type="RefSeq" id="WP_143750120.1">
    <property type="nucleotide sequence ID" value="NZ_FCOB02000033.1"/>
</dbReference>
<evidence type="ECO:0000256" key="1">
    <source>
        <dbReference type="SAM" id="Phobius"/>
    </source>
</evidence>
<name>A0A158DME8_9BURK</name>
<reference evidence="2" key="1">
    <citation type="submission" date="2016-01" db="EMBL/GenBank/DDBJ databases">
        <authorList>
            <person name="Peeters C."/>
        </authorList>
    </citation>
    <scope>NUCLEOTIDE SEQUENCE [LARGE SCALE GENOMIC DNA]</scope>
    <source>
        <strain evidence="2">LMG 29326</strain>
    </source>
</reference>
<proteinExistence type="predicted"/>
<evidence type="ECO:0000313" key="3">
    <source>
        <dbReference type="Proteomes" id="UP000054978"/>
    </source>
</evidence>
<comment type="caution">
    <text evidence="2">The sequence shown here is derived from an EMBL/GenBank/DDBJ whole genome shotgun (WGS) entry which is preliminary data.</text>
</comment>
<evidence type="ECO:0000313" key="2">
    <source>
        <dbReference type="EMBL" id="SAK95610.1"/>
    </source>
</evidence>
<gene>
    <name evidence="2" type="ORF">AWB83_05623</name>
</gene>
<dbReference type="OrthoDB" id="5450120at2"/>